<dbReference type="Proteomes" id="UP001283361">
    <property type="component" value="Unassembled WGS sequence"/>
</dbReference>
<sequence length="69" mass="8272">MERSNDQRIKVMFSRGWMGEKKRARRQAWRPFSLVVRSVWPELFITDTLETWFLSALQAQPDGCTWPLE</sequence>
<organism evidence="1 2">
    <name type="scientific">Elysia crispata</name>
    <name type="common">lettuce slug</name>
    <dbReference type="NCBI Taxonomy" id="231223"/>
    <lineage>
        <taxon>Eukaryota</taxon>
        <taxon>Metazoa</taxon>
        <taxon>Spiralia</taxon>
        <taxon>Lophotrochozoa</taxon>
        <taxon>Mollusca</taxon>
        <taxon>Gastropoda</taxon>
        <taxon>Heterobranchia</taxon>
        <taxon>Euthyneura</taxon>
        <taxon>Panpulmonata</taxon>
        <taxon>Sacoglossa</taxon>
        <taxon>Placobranchoidea</taxon>
        <taxon>Plakobranchidae</taxon>
        <taxon>Elysia</taxon>
    </lineage>
</organism>
<proteinExistence type="predicted"/>
<protein>
    <submittedName>
        <fullName evidence="1">Uncharacterized protein</fullName>
    </submittedName>
</protein>
<comment type="caution">
    <text evidence="1">The sequence shown here is derived from an EMBL/GenBank/DDBJ whole genome shotgun (WGS) entry which is preliminary data.</text>
</comment>
<evidence type="ECO:0000313" key="2">
    <source>
        <dbReference type="Proteomes" id="UP001283361"/>
    </source>
</evidence>
<dbReference type="EMBL" id="JAWDGP010008094">
    <property type="protein sequence ID" value="KAK3691402.1"/>
    <property type="molecule type" value="Genomic_DNA"/>
</dbReference>
<keyword evidence="2" id="KW-1185">Reference proteome</keyword>
<dbReference type="AlphaFoldDB" id="A0AAE0XEH5"/>
<accession>A0AAE0XEH5</accession>
<evidence type="ECO:0000313" key="1">
    <source>
        <dbReference type="EMBL" id="KAK3691402.1"/>
    </source>
</evidence>
<reference evidence="1" key="1">
    <citation type="journal article" date="2023" name="G3 (Bethesda)">
        <title>A reference genome for the long-term kleptoplast-retaining sea slug Elysia crispata morphotype clarki.</title>
        <authorList>
            <person name="Eastman K.E."/>
            <person name="Pendleton A.L."/>
            <person name="Shaikh M.A."/>
            <person name="Suttiyut T."/>
            <person name="Ogas R."/>
            <person name="Tomko P."/>
            <person name="Gavelis G."/>
            <person name="Widhalm J.R."/>
            <person name="Wisecaver J.H."/>
        </authorList>
    </citation>
    <scope>NUCLEOTIDE SEQUENCE</scope>
    <source>
        <strain evidence="1">ECLA1</strain>
    </source>
</reference>
<gene>
    <name evidence="1" type="ORF">RRG08_036205</name>
</gene>
<name>A0AAE0XEH5_9GAST</name>